<reference evidence="9" key="1">
    <citation type="submission" date="2019-11" db="EMBL/GenBank/DDBJ databases">
        <title>Genome sequence of Heliorestis convoluta strain HH, an alkaliphilic and minimalistic phototrophic bacterium from a soda lake in Egypt.</title>
        <authorList>
            <person name="Dewey E.D."/>
            <person name="Stokes L.M."/>
            <person name="Burchell B.M."/>
            <person name="Shaffer K.N."/>
            <person name="Huntington A.M."/>
            <person name="Baker J.M."/>
            <person name="Nadendla S."/>
            <person name="Giglio M.G."/>
            <person name="Touchman J.W."/>
            <person name="Blankenship R.E."/>
            <person name="Madigan M.T."/>
            <person name="Sattley W.M."/>
        </authorList>
    </citation>
    <scope>NUCLEOTIDE SEQUENCE [LARGE SCALE GENOMIC DNA]</scope>
    <source>
        <strain evidence="9">HH</strain>
    </source>
</reference>
<dbReference type="Pfam" id="PF00482">
    <property type="entry name" value="T2SSF"/>
    <property type="match status" value="1"/>
</dbReference>
<name>A0A5Q2N3V7_9FIRM</name>
<keyword evidence="3 6" id="KW-0812">Transmembrane</keyword>
<dbReference type="GO" id="GO:0005886">
    <property type="term" value="C:plasma membrane"/>
    <property type="evidence" value="ECO:0007669"/>
    <property type="project" value="UniProtKB-SubCell"/>
</dbReference>
<dbReference type="InterPro" id="IPR042094">
    <property type="entry name" value="T2SS_GspF_sf"/>
</dbReference>
<evidence type="ECO:0000313" key="8">
    <source>
        <dbReference type="EMBL" id="QGG48569.1"/>
    </source>
</evidence>
<comment type="subcellular location">
    <subcellularLocation>
        <location evidence="1">Cell membrane</location>
        <topology evidence="1">Multi-pass membrane protein</topology>
    </subcellularLocation>
</comment>
<organism evidence="8 9">
    <name type="scientific">Heliorestis convoluta</name>
    <dbReference type="NCBI Taxonomy" id="356322"/>
    <lineage>
        <taxon>Bacteria</taxon>
        <taxon>Bacillati</taxon>
        <taxon>Bacillota</taxon>
        <taxon>Clostridia</taxon>
        <taxon>Eubacteriales</taxon>
        <taxon>Heliobacteriaceae</taxon>
        <taxon>Heliorestis</taxon>
    </lineage>
</organism>
<sequence length="309" mass="34922">MLVPLLLLALGTVLTFFLYLLLKGLFFQQMMIKRLRNEKKIDNTISKEAKLLLKKSSNQKATFTSWLQTALNKASVEIEVTKFMIYVSAGWITTILFTVLLTRSLLSSIIVTVLFPLSVHIFLSYLARKKIESLSRQLPDVVNFLCSSLQSGYSFQHALKIVADEAPAPMKRELQLVFQDIQLGKSYEDSFYLFYQRNPTEDVETFTTAIMISKETGGNLIKILQTLAETMVEKQRIKGEIKSLSAQGKMSGMILVLLPIVIFIFLYVMNPTYISILLTHSLGQQLLLAGVVSQIIGALLIKRIVSLNW</sequence>
<keyword evidence="2" id="KW-1003">Cell membrane</keyword>
<proteinExistence type="predicted"/>
<feature type="transmembrane region" description="Helical" evidence="6">
    <location>
        <begin position="6"/>
        <end position="26"/>
    </location>
</feature>
<evidence type="ECO:0000313" key="9">
    <source>
        <dbReference type="Proteomes" id="UP000366051"/>
    </source>
</evidence>
<dbReference type="KEGG" id="hcv:FTV88_2476"/>
<dbReference type="InterPro" id="IPR018076">
    <property type="entry name" value="T2SS_GspF_dom"/>
</dbReference>
<feature type="domain" description="Type II secretion system protein GspF" evidence="7">
    <location>
        <begin position="145"/>
        <end position="267"/>
    </location>
</feature>
<evidence type="ECO:0000256" key="4">
    <source>
        <dbReference type="ARBA" id="ARBA00022989"/>
    </source>
</evidence>
<dbReference type="Gene3D" id="1.20.81.30">
    <property type="entry name" value="Type II secretion system (T2SS), domain F"/>
    <property type="match status" value="1"/>
</dbReference>
<dbReference type="PANTHER" id="PTHR35007">
    <property type="entry name" value="INTEGRAL MEMBRANE PROTEIN-RELATED"/>
    <property type="match status" value="1"/>
</dbReference>
<keyword evidence="5 6" id="KW-0472">Membrane</keyword>
<dbReference type="AlphaFoldDB" id="A0A5Q2N3V7"/>
<evidence type="ECO:0000256" key="5">
    <source>
        <dbReference type="ARBA" id="ARBA00023136"/>
    </source>
</evidence>
<feature type="transmembrane region" description="Helical" evidence="6">
    <location>
        <begin position="83"/>
        <end position="102"/>
    </location>
</feature>
<evidence type="ECO:0000256" key="2">
    <source>
        <dbReference type="ARBA" id="ARBA00022475"/>
    </source>
</evidence>
<keyword evidence="9" id="KW-1185">Reference proteome</keyword>
<accession>A0A5Q2N3V7</accession>
<feature type="transmembrane region" description="Helical" evidence="6">
    <location>
        <begin position="108"/>
        <end position="127"/>
    </location>
</feature>
<evidence type="ECO:0000256" key="6">
    <source>
        <dbReference type="SAM" id="Phobius"/>
    </source>
</evidence>
<dbReference type="EMBL" id="CP045875">
    <property type="protein sequence ID" value="QGG48569.1"/>
    <property type="molecule type" value="Genomic_DNA"/>
</dbReference>
<evidence type="ECO:0000259" key="7">
    <source>
        <dbReference type="Pfam" id="PF00482"/>
    </source>
</evidence>
<feature type="transmembrane region" description="Helical" evidence="6">
    <location>
        <begin position="282"/>
        <end position="301"/>
    </location>
</feature>
<evidence type="ECO:0000256" key="1">
    <source>
        <dbReference type="ARBA" id="ARBA00004651"/>
    </source>
</evidence>
<dbReference type="PANTHER" id="PTHR35007:SF1">
    <property type="entry name" value="PILUS ASSEMBLY PROTEIN"/>
    <property type="match status" value="1"/>
</dbReference>
<keyword evidence="4 6" id="KW-1133">Transmembrane helix</keyword>
<gene>
    <name evidence="8" type="ORF">FTV88_2476</name>
</gene>
<protein>
    <submittedName>
        <fullName evidence="8">Putative type II secretion system (T2SS), F family protein</fullName>
    </submittedName>
</protein>
<feature type="transmembrane region" description="Helical" evidence="6">
    <location>
        <begin position="252"/>
        <end position="270"/>
    </location>
</feature>
<dbReference type="Proteomes" id="UP000366051">
    <property type="component" value="Chromosome"/>
</dbReference>
<evidence type="ECO:0000256" key="3">
    <source>
        <dbReference type="ARBA" id="ARBA00022692"/>
    </source>
</evidence>